<dbReference type="Proteomes" id="UP001158598">
    <property type="component" value="Chromosome"/>
</dbReference>
<dbReference type="AlphaFoldDB" id="A0AA35V666"/>
<dbReference type="EMBL" id="OX458332">
    <property type="protein sequence ID" value="CAI8824173.1"/>
    <property type="molecule type" value="Genomic_DNA"/>
</dbReference>
<accession>A0AA35V666</accession>
<name>A0AA35V666_METCP</name>
<gene>
    <name evidence="1" type="ORF">MCNOR_2003</name>
</gene>
<proteinExistence type="predicted"/>
<evidence type="ECO:0000313" key="2">
    <source>
        <dbReference type="Proteomes" id="UP001158598"/>
    </source>
</evidence>
<evidence type="ECO:0000313" key="1">
    <source>
        <dbReference type="EMBL" id="CAI8824173.1"/>
    </source>
</evidence>
<protein>
    <submittedName>
        <fullName evidence="1">Uncharacterized protein</fullName>
    </submittedName>
</protein>
<sequence>MMKMRPKYRISWTRALLPLRKARPDRAGRRAAQVDVLWEGGACFPTRVADALIAAPGAGRTALIRTEPAQLPGRLQGVPLCGHRYILSNIT</sequence>
<reference evidence="1" key="1">
    <citation type="submission" date="2023-03" db="EMBL/GenBank/DDBJ databases">
        <authorList>
            <person name="Pearce D."/>
        </authorList>
    </citation>
    <scope>NUCLEOTIDE SEQUENCE</scope>
    <source>
        <strain evidence="1">Mc</strain>
    </source>
</reference>
<organism evidence="1 2">
    <name type="scientific">Methylococcus capsulatus</name>
    <dbReference type="NCBI Taxonomy" id="414"/>
    <lineage>
        <taxon>Bacteria</taxon>
        <taxon>Pseudomonadati</taxon>
        <taxon>Pseudomonadota</taxon>
        <taxon>Gammaproteobacteria</taxon>
        <taxon>Methylococcales</taxon>
        <taxon>Methylococcaceae</taxon>
        <taxon>Methylococcus</taxon>
    </lineage>
</organism>